<dbReference type="SMART" id="SM00975">
    <property type="entry name" value="Telomerase_RBD"/>
    <property type="match status" value="1"/>
</dbReference>
<dbReference type="InterPro" id="IPR021891">
    <property type="entry name" value="Telomerase_RBD"/>
</dbReference>
<dbReference type="EC" id="2.7.7.49" evidence="2 13"/>
<evidence type="ECO:0000256" key="7">
    <source>
        <dbReference type="ARBA" id="ARBA00022723"/>
    </source>
</evidence>
<keyword evidence="8 13" id="KW-0460">Magnesium</keyword>
<organism evidence="15 16">
    <name type="scientific">Dentiscutata erythropus</name>
    <dbReference type="NCBI Taxonomy" id="1348616"/>
    <lineage>
        <taxon>Eukaryota</taxon>
        <taxon>Fungi</taxon>
        <taxon>Fungi incertae sedis</taxon>
        <taxon>Mucoromycota</taxon>
        <taxon>Glomeromycotina</taxon>
        <taxon>Glomeromycetes</taxon>
        <taxon>Diversisporales</taxon>
        <taxon>Gigasporaceae</taxon>
        <taxon>Dentiscutata</taxon>
    </lineage>
</organism>
<dbReference type="Gene3D" id="1.10.132.70">
    <property type="match status" value="1"/>
</dbReference>
<evidence type="ECO:0000256" key="6">
    <source>
        <dbReference type="ARBA" id="ARBA00022695"/>
    </source>
</evidence>
<dbReference type="GO" id="GO:0007004">
    <property type="term" value="P:telomere maintenance via telomerase"/>
    <property type="evidence" value="ECO:0007669"/>
    <property type="project" value="TreeGrafter"/>
</dbReference>
<dbReference type="PANTHER" id="PTHR12066">
    <property type="entry name" value="TELOMERASE REVERSE TRANSCRIPTASE"/>
    <property type="match status" value="1"/>
</dbReference>
<keyword evidence="6 13" id="KW-0548">Nucleotidyltransferase</keyword>
<evidence type="ECO:0000256" key="3">
    <source>
        <dbReference type="ARBA" id="ARBA00016182"/>
    </source>
</evidence>
<keyword evidence="7 13" id="KW-0479">Metal-binding</keyword>
<evidence type="ECO:0000256" key="13">
    <source>
        <dbReference type="RuleBase" id="RU365061"/>
    </source>
</evidence>
<accession>A0A9N9CL67</accession>
<dbReference type="GO" id="GO:0042162">
    <property type="term" value="F:telomeric DNA binding"/>
    <property type="evidence" value="ECO:0007669"/>
    <property type="project" value="TreeGrafter"/>
</dbReference>
<evidence type="ECO:0000313" key="16">
    <source>
        <dbReference type="Proteomes" id="UP000789405"/>
    </source>
</evidence>
<evidence type="ECO:0000256" key="2">
    <source>
        <dbReference type="ARBA" id="ARBA00012493"/>
    </source>
</evidence>
<dbReference type="PROSITE" id="PS50878">
    <property type="entry name" value="RT_POL"/>
    <property type="match status" value="1"/>
</dbReference>
<keyword evidence="9 13" id="KW-0779">Telomere</keyword>
<comment type="similarity">
    <text evidence="1 13">Belongs to the reverse transcriptase family. Telomerase subfamily.</text>
</comment>
<dbReference type="GO" id="GO:0003720">
    <property type="term" value="F:telomerase activity"/>
    <property type="evidence" value="ECO:0007669"/>
    <property type="project" value="InterPro"/>
</dbReference>
<dbReference type="GO" id="GO:0000781">
    <property type="term" value="C:chromosome, telomeric region"/>
    <property type="evidence" value="ECO:0007669"/>
    <property type="project" value="UniProtKB-SubCell"/>
</dbReference>
<name>A0A9N9CL67_9GLOM</name>
<dbReference type="Pfam" id="PF11474">
    <property type="entry name" value="TEN_TERT"/>
    <property type="match status" value="1"/>
</dbReference>
<dbReference type="OrthoDB" id="289721at2759"/>
<dbReference type="PRINTS" id="PR01365">
    <property type="entry name" value="TELOMERASERT"/>
</dbReference>
<dbReference type="Proteomes" id="UP000789405">
    <property type="component" value="Unassembled WGS sequence"/>
</dbReference>
<comment type="caution">
    <text evidence="15">The sequence shown here is derived from an EMBL/GenBank/DDBJ whole genome shotgun (WGS) entry which is preliminary data.</text>
</comment>
<sequence>MYSNTFKNQILCAYYPNITTLYEFLTTHCGSQIELIQKSDEEEYTSLLKTSLINDNEQSFQRSLCLWNSEKQYAEVVKDAITELVNKKPDSVRKKQPNVLSLGFRWIPFEYGHTVKCKNSCTGYIEHLPALKKLYSRLGEKAMTYLLTNTSIFIFLSNNSYLQVTGPAISELPNPNIDCSSKVQMISQEVSEKMPSQEIFEGVSSQETFKRKGTFERVLSQKTFVEMAPQGTCVNLQRESKNFIPDLENLNDSPKVTPQKRALDDPYSQYEEISKSTKYNNCDGVRYFRKSNTIRTDVSENSSLNKAKTSNEMSGDREINSKRGIQDIFPSATHGSVRFGLPKCHILNITKMSRDVIQHIFPKQFGLQNVFDHDENGQPSVQSLFQPYQNRITEIQKLNTDIPPRLIRVLPMIDQIISRHKKCGYTSLLKRYCPVMMQSKLSALSTDDSSYIQDVNSSSNKYQVTTFVREVLRRVIPEEFWGCNDNQQIIFEGLSLHHVLNKFKIKQCKWLFVDGNKNNKVEADKRSELLYEFIWWIFDCFVIPLLQTNFYITTNAKYKNLVFYYRKDIWLRIEKYNMESLPANTFEEVPKETEKQFLDNSILGYCTARFLPKGLKGEMRRVINLNRVQSKVSILLVEVDGEKNPKRSVNTILQDTFQVLTFEKDMQLSDEKFSRLDGSVFNLNEIYERLKEFKQNLTKNRQMQSTLYFAKVDVQCCFESIDQEQVLDIVKDVLKESEYAIHKYDVVCQKSNKIHSFYKYYINSKDNIPDFPTFARESAQKLPNSVFIDRVKESYLSKKNILDLLEKHIKYNLIKIGDKFYRQCIGISQGSVVSTLLCSFYYGEMEWKVFPFIKHDDGVNKEKVERFITAMHNGHPKYKCIVNREKSLTNFDVIVNGEPIEKLSNTF</sequence>
<dbReference type="GO" id="GO:0046872">
    <property type="term" value="F:metal ion binding"/>
    <property type="evidence" value="ECO:0007669"/>
    <property type="project" value="UniProtKB-KW"/>
</dbReference>
<feature type="non-terminal residue" evidence="15">
    <location>
        <position position="1"/>
    </location>
</feature>
<dbReference type="EMBL" id="CAJVPY010003928">
    <property type="protein sequence ID" value="CAG8605819.1"/>
    <property type="molecule type" value="Genomic_DNA"/>
</dbReference>
<gene>
    <name evidence="15" type="ORF">DERYTH_LOCUS7880</name>
</gene>
<keyword evidence="4 13" id="KW-0158">Chromosome</keyword>
<evidence type="ECO:0000313" key="15">
    <source>
        <dbReference type="EMBL" id="CAG8605819.1"/>
    </source>
</evidence>
<proteinExistence type="inferred from homology"/>
<keyword evidence="10 13" id="KW-0695">RNA-directed DNA polymerase</keyword>
<comment type="catalytic activity">
    <reaction evidence="12 13">
        <text>DNA(n) + a 2'-deoxyribonucleoside 5'-triphosphate = DNA(n+1) + diphosphate</text>
        <dbReference type="Rhea" id="RHEA:22508"/>
        <dbReference type="Rhea" id="RHEA-COMP:17339"/>
        <dbReference type="Rhea" id="RHEA-COMP:17340"/>
        <dbReference type="ChEBI" id="CHEBI:33019"/>
        <dbReference type="ChEBI" id="CHEBI:61560"/>
        <dbReference type="ChEBI" id="CHEBI:173112"/>
        <dbReference type="EC" id="2.7.7.49"/>
    </reaction>
</comment>
<evidence type="ECO:0000256" key="5">
    <source>
        <dbReference type="ARBA" id="ARBA00022679"/>
    </source>
</evidence>
<evidence type="ECO:0000256" key="4">
    <source>
        <dbReference type="ARBA" id="ARBA00022454"/>
    </source>
</evidence>
<dbReference type="InterPro" id="IPR000477">
    <property type="entry name" value="RT_dom"/>
</dbReference>
<dbReference type="GO" id="GO:0000333">
    <property type="term" value="C:telomerase catalytic core complex"/>
    <property type="evidence" value="ECO:0007669"/>
    <property type="project" value="TreeGrafter"/>
</dbReference>
<dbReference type="InterPro" id="IPR003545">
    <property type="entry name" value="Telomerase_RT"/>
</dbReference>
<keyword evidence="5 13" id="KW-0808">Transferase</keyword>
<evidence type="ECO:0000259" key="14">
    <source>
        <dbReference type="PROSITE" id="PS50878"/>
    </source>
</evidence>
<evidence type="ECO:0000256" key="1">
    <source>
        <dbReference type="ARBA" id="ARBA00008001"/>
    </source>
</evidence>
<dbReference type="GO" id="GO:0070034">
    <property type="term" value="F:telomerase RNA binding"/>
    <property type="evidence" value="ECO:0007669"/>
    <property type="project" value="TreeGrafter"/>
</dbReference>
<evidence type="ECO:0000256" key="11">
    <source>
        <dbReference type="ARBA" id="ARBA00023242"/>
    </source>
</evidence>
<reference evidence="15" key="1">
    <citation type="submission" date="2021-06" db="EMBL/GenBank/DDBJ databases">
        <authorList>
            <person name="Kallberg Y."/>
            <person name="Tangrot J."/>
            <person name="Rosling A."/>
        </authorList>
    </citation>
    <scope>NUCLEOTIDE SEQUENCE</scope>
    <source>
        <strain evidence="15">MA453B</strain>
    </source>
</reference>
<evidence type="ECO:0000256" key="8">
    <source>
        <dbReference type="ARBA" id="ARBA00022842"/>
    </source>
</evidence>
<protein>
    <recommendedName>
        <fullName evidence="3 13">Telomerase reverse transcriptase</fullName>
        <ecNumber evidence="2 13">2.7.7.49</ecNumber>
    </recommendedName>
    <alternativeName>
        <fullName evidence="13">Telomerase catalytic subunit</fullName>
    </alternativeName>
</protein>
<evidence type="ECO:0000256" key="10">
    <source>
        <dbReference type="ARBA" id="ARBA00022918"/>
    </source>
</evidence>
<dbReference type="PANTHER" id="PTHR12066:SF0">
    <property type="entry name" value="TELOMERASE REVERSE TRANSCRIPTASE"/>
    <property type="match status" value="1"/>
</dbReference>
<dbReference type="InterPro" id="IPR049915">
    <property type="entry name" value="TERT_TEN"/>
</dbReference>
<comment type="function">
    <text evidence="13">Telomerase is a ribonucleoprotein enzyme essential for the replication of chromosome termini in most eukaryotes. It elongates telomeres. It is a reverse transcriptase that adds simple sequence repeats to chromosome ends by copying a template sequence within the RNA component of the enzyme.</text>
</comment>
<evidence type="ECO:0000256" key="9">
    <source>
        <dbReference type="ARBA" id="ARBA00022895"/>
    </source>
</evidence>
<evidence type="ECO:0000256" key="12">
    <source>
        <dbReference type="ARBA" id="ARBA00048173"/>
    </source>
</evidence>
<comment type="subcellular location">
    <subcellularLocation>
        <location evidence="13">Nucleus</location>
    </subcellularLocation>
    <subcellularLocation>
        <location evidence="13">Chromosome</location>
        <location evidence="13">Telomere</location>
    </subcellularLocation>
</comment>
<feature type="domain" description="Reverse transcriptase" evidence="14">
    <location>
        <begin position="592"/>
        <end position="907"/>
    </location>
</feature>
<keyword evidence="16" id="KW-1185">Reference proteome</keyword>
<keyword evidence="11 13" id="KW-0539">Nucleus</keyword>
<dbReference type="AlphaFoldDB" id="A0A9N9CL67"/>
<dbReference type="Pfam" id="PF12009">
    <property type="entry name" value="Telomerase_RBD"/>
    <property type="match status" value="1"/>
</dbReference>